<dbReference type="InterPro" id="IPR007529">
    <property type="entry name" value="Znf_HIT"/>
</dbReference>
<feature type="compositionally biased region" description="Acidic residues" evidence="1">
    <location>
        <begin position="376"/>
        <end position="391"/>
    </location>
</feature>
<feature type="compositionally biased region" description="Basic and acidic residues" evidence="1">
    <location>
        <begin position="116"/>
        <end position="130"/>
    </location>
</feature>
<name>A0AAV7GRL7_DENCH</name>
<sequence>MEGAGASGSGQAAASVVKKRRSSSIRRPRQGSPLHFGSRDPSSLSSTPSSDNTNKFSPDDSSGYDGSSRRKEIYLNYPPPKVASLSKFDDAAPSRKRKKDDRTHGEFDAHYASSSLRDHGRSGSDVKRSSEGVLAPSNWKGLSKFKENPDMQSLSPEQYGHNLHQSAGSSSASVESKLKKVKLKVGGVTRTIPAKSNIETGNIGSSTIKYSRSSDASRHRSKIMSQDNSDANCSPREKGHGSRGDPWKDGSGANSYRSKITEGNLSGMQRDQNQGLFSEPIRKSRRVPKKRVLDGEFDDGEEDDELRYIERLKTSRGSVDYPAENERDREDGTKKRKLSKVAKVRNTSYPLDEDYNFSRMTKDGRKKSRSGRFSEDSDYVEEDEPVSDDNPEEKRKKQKKLPADSSPDVRLEPLTTRQRALHPGKDGGGSSLIEFPDGLPPAPPRKQKQKLSEVEEQAKKAEAAQRRKMQVEKAARESEAAAIRKILGLDSDKKKAEKEKAQAEKAKAASCQISEGNSIRWIMGPTGTVVTFPDSVGLPSIFDSKPCSYPPPREKCAGPSCTNPYKYRDSRSNLPLCSLQCYKAVQGTTNHITSC</sequence>
<keyword evidence="4" id="KW-1185">Reference proteome</keyword>
<feature type="compositionally biased region" description="Basic and acidic residues" evidence="1">
    <location>
        <begin position="450"/>
        <end position="479"/>
    </location>
</feature>
<feature type="domain" description="INO80 complex subunit B-like conserved region" evidence="2">
    <location>
        <begin position="455"/>
        <end position="536"/>
    </location>
</feature>
<feature type="compositionally biased region" description="Basic and acidic residues" evidence="1">
    <location>
        <begin position="100"/>
        <end position="109"/>
    </location>
</feature>
<dbReference type="InterPro" id="IPR029523">
    <property type="entry name" value="INO80B/Ies2"/>
</dbReference>
<feature type="compositionally biased region" description="Low complexity" evidence="1">
    <location>
        <begin position="166"/>
        <end position="175"/>
    </location>
</feature>
<comment type="caution">
    <text evidence="3">The sequence shown here is derived from an EMBL/GenBank/DDBJ whole genome shotgun (WGS) entry which is preliminary data.</text>
</comment>
<feature type="compositionally biased region" description="Basic residues" evidence="1">
    <location>
        <begin position="17"/>
        <end position="29"/>
    </location>
</feature>
<feature type="compositionally biased region" description="Basic residues" evidence="1">
    <location>
        <begin position="334"/>
        <end position="343"/>
    </location>
</feature>
<dbReference type="GO" id="GO:0006338">
    <property type="term" value="P:chromatin remodeling"/>
    <property type="evidence" value="ECO:0007669"/>
    <property type="project" value="InterPro"/>
</dbReference>
<evidence type="ECO:0000313" key="4">
    <source>
        <dbReference type="Proteomes" id="UP000775213"/>
    </source>
</evidence>
<evidence type="ECO:0000256" key="1">
    <source>
        <dbReference type="SAM" id="MobiDB-lite"/>
    </source>
</evidence>
<feature type="compositionally biased region" description="Basic and acidic residues" evidence="1">
    <location>
        <begin position="235"/>
        <end position="248"/>
    </location>
</feature>
<protein>
    <recommendedName>
        <fullName evidence="2">INO80 complex subunit B-like conserved region domain-containing protein</fullName>
    </recommendedName>
</protein>
<feature type="region of interest" description="Disordered" evidence="1">
    <location>
        <begin position="1"/>
        <end position="479"/>
    </location>
</feature>
<reference evidence="3 4" key="1">
    <citation type="journal article" date="2021" name="Hortic Res">
        <title>Chromosome-scale assembly of the Dendrobium chrysotoxum genome enhances the understanding of orchid evolution.</title>
        <authorList>
            <person name="Zhang Y."/>
            <person name="Zhang G.Q."/>
            <person name="Zhang D."/>
            <person name="Liu X.D."/>
            <person name="Xu X.Y."/>
            <person name="Sun W.H."/>
            <person name="Yu X."/>
            <person name="Zhu X."/>
            <person name="Wang Z.W."/>
            <person name="Zhao X."/>
            <person name="Zhong W.Y."/>
            <person name="Chen H."/>
            <person name="Yin W.L."/>
            <person name="Huang T."/>
            <person name="Niu S.C."/>
            <person name="Liu Z.J."/>
        </authorList>
    </citation>
    <scope>NUCLEOTIDE SEQUENCE [LARGE SCALE GENOMIC DNA]</scope>
    <source>
        <strain evidence="3">Lindl</strain>
    </source>
</reference>
<dbReference type="SMART" id="SM01406">
    <property type="entry name" value="PAPA-1"/>
    <property type="match status" value="1"/>
</dbReference>
<dbReference type="AlphaFoldDB" id="A0AAV7GRL7"/>
<organism evidence="3 4">
    <name type="scientific">Dendrobium chrysotoxum</name>
    <name type="common">Orchid</name>
    <dbReference type="NCBI Taxonomy" id="161865"/>
    <lineage>
        <taxon>Eukaryota</taxon>
        <taxon>Viridiplantae</taxon>
        <taxon>Streptophyta</taxon>
        <taxon>Embryophyta</taxon>
        <taxon>Tracheophyta</taxon>
        <taxon>Spermatophyta</taxon>
        <taxon>Magnoliopsida</taxon>
        <taxon>Liliopsida</taxon>
        <taxon>Asparagales</taxon>
        <taxon>Orchidaceae</taxon>
        <taxon>Epidendroideae</taxon>
        <taxon>Malaxideae</taxon>
        <taxon>Dendrobiinae</taxon>
        <taxon>Dendrobium</taxon>
    </lineage>
</organism>
<dbReference type="Pfam" id="PF04795">
    <property type="entry name" value="PAPA-1"/>
    <property type="match status" value="1"/>
</dbReference>
<dbReference type="GO" id="GO:0031011">
    <property type="term" value="C:Ino80 complex"/>
    <property type="evidence" value="ECO:0007669"/>
    <property type="project" value="InterPro"/>
</dbReference>
<gene>
    <name evidence="3" type="ORF">IEQ34_012115</name>
</gene>
<dbReference type="InterPro" id="IPR006880">
    <property type="entry name" value="INO80B_C"/>
</dbReference>
<feature type="compositionally biased region" description="Basic and acidic residues" evidence="1">
    <location>
        <begin position="324"/>
        <end position="333"/>
    </location>
</feature>
<dbReference type="CDD" id="cd23021">
    <property type="entry name" value="zf-HIT_IN80B"/>
    <property type="match status" value="1"/>
</dbReference>
<dbReference type="Proteomes" id="UP000775213">
    <property type="component" value="Unassembled WGS sequence"/>
</dbReference>
<proteinExistence type="predicted"/>
<feature type="compositionally biased region" description="Acidic residues" evidence="1">
    <location>
        <begin position="295"/>
        <end position="305"/>
    </location>
</feature>
<dbReference type="PANTHER" id="PTHR21561:SF25">
    <property type="entry name" value="OS03G0811500 PROTEIN"/>
    <property type="match status" value="1"/>
</dbReference>
<feature type="compositionally biased region" description="Low complexity" evidence="1">
    <location>
        <begin position="39"/>
        <end position="66"/>
    </location>
</feature>
<feature type="compositionally biased region" description="Polar residues" evidence="1">
    <location>
        <begin position="197"/>
        <end position="214"/>
    </location>
</feature>
<evidence type="ECO:0000313" key="3">
    <source>
        <dbReference type="EMBL" id="KAH0459301.1"/>
    </source>
</evidence>
<evidence type="ECO:0000259" key="2">
    <source>
        <dbReference type="SMART" id="SM01406"/>
    </source>
</evidence>
<feature type="compositionally biased region" description="Polar residues" evidence="1">
    <location>
        <begin position="223"/>
        <end position="232"/>
    </location>
</feature>
<dbReference type="EMBL" id="JAGFBR010000011">
    <property type="protein sequence ID" value="KAH0459301.1"/>
    <property type="molecule type" value="Genomic_DNA"/>
</dbReference>
<feature type="compositionally biased region" description="Polar residues" evidence="1">
    <location>
        <begin position="252"/>
        <end position="276"/>
    </location>
</feature>
<dbReference type="Pfam" id="PF04438">
    <property type="entry name" value="zf-HIT"/>
    <property type="match status" value="1"/>
</dbReference>
<dbReference type="PANTHER" id="PTHR21561">
    <property type="entry name" value="INO80 COMPLEX SUBUNIT B"/>
    <property type="match status" value="1"/>
</dbReference>
<accession>A0AAV7GRL7</accession>